<dbReference type="InterPro" id="IPR000524">
    <property type="entry name" value="Tscrpt_reg_HTH_GntR"/>
</dbReference>
<keyword evidence="2 5" id="KW-0238">DNA-binding</keyword>
<keyword evidence="3" id="KW-0804">Transcription</keyword>
<dbReference type="InterPro" id="IPR036390">
    <property type="entry name" value="WH_DNA-bd_sf"/>
</dbReference>
<dbReference type="PANTHER" id="PTHR43537">
    <property type="entry name" value="TRANSCRIPTIONAL REGULATOR, GNTR FAMILY"/>
    <property type="match status" value="1"/>
</dbReference>
<evidence type="ECO:0000256" key="3">
    <source>
        <dbReference type="ARBA" id="ARBA00023163"/>
    </source>
</evidence>
<evidence type="ECO:0000259" key="4">
    <source>
        <dbReference type="PROSITE" id="PS50949"/>
    </source>
</evidence>
<dbReference type="Gene3D" id="1.20.120.530">
    <property type="entry name" value="GntR ligand-binding domain-like"/>
    <property type="match status" value="1"/>
</dbReference>
<name>A0A1U9MFN4_9HYPH</name>
<dbReference type="InterPro" id="IPR008920">
    <property type="entry name" value="TF_FadR/GntR_C"/>
</dbReference>
<dbReference type="RefSeq" id="WP_077990783.1">
    <property type="nucleotide sequence ID" value="NZ_CP015625.1"/>
</dbReference>
<dbReference type="CDD" id="cd07377">
    <property type="entry name" value="WHTH_GntR"/>
    <property type="match status" value="1"/>
</dbReference>
<dbReference type="OrthoDB" id="9028214at2"/>
<dbReference type="AlphaFoldDB" id="A0A1U9MFN4"/>
<dbReference type="GO" id="GO:0003677">
    <property type="term" value="F:DNA binding"/>
    <property type="evidence" value="ECO:0007669"/>
    <property type="project" value="UniProtKB-KW"/>
</dbReference>
<dbReference type="SMART" id="SM00895">
    <property type="entry name" value="FCD"/>
    <property type="match status" value="1"/>
</dbReference>
<dbReference type="InterPro" id="IPR036388">
    <property type="entry name" value="WH-like_DNA-bd_sf"/>
</dbReference>
<dbReference type="PROSITE" id="PS50949">
    <property type="entry name" value="HTH_GNTR"/>
    <property type="match status" value="1"/>
</dbReference>
<dbReference type="SMART" id="SM00345">
    <property type="entry name" value="HTH_GNTR"/>
    <property type="match status" value="1"/>
</dbReference>
<dbReference type="KEGG" id="bapi:BBC0122_003860"/>
<dbReference type="PRINTS" id="PR00035">
    <property type="entry name" value="HTHGNTR"/>
</dbReference>
<organism evidence="5 6">
    <name type="scientific">Bartonella choladocola</name>
    <dbReference type="NCBI Taxonomy" id="2750995"/>
    <lineage>
        <taxon>Bacteria</taxon>
        <taxon>Pseudomonadati</taxon>
        <taxon>Pseudomonadota</taxon>
        <taxon>Alphaproteobacteria</taxon>
        <taxon>Hyphomicrobiales</taxon>
        <taxon>Bartonellaceae</taxon>
        <taxon>Bartonella</taxon>
    </lineage>
</organism>
<protein>
    <submittedName>
        <fullName evidence="5">DNA-binding transcriptional regulator, FadR family</fullName>
    </submittedName>
</protein>
<dbReference type="GO" id="GO:0003700">
    <property type="term" value="F:DNA-binding transcription factor activity"/>
    <property type="evidence" value="ECO:0007669"/>
    <property type="project" value="InterPro"/>
</dbReference>
<evidence type="ECO:0000313" key="5">
    <source>
        <dbReference type="EMBL" id="AQT46520.1"/>
    </source>
</evidence>
<dbReference type="Proteomes" id="UP000189632">
    <property type="component" value="Chromosome"/>
</dbReference>
<dbReference type="Pfam" id="PF00392">
    <property type="entry name" value="GntR"/>
    <property type="match status" value="1"/>
</dbReference>
<dbReference type="Pfam" id="PF07729">
    <property type="entry name" value="FCD"/>
    <property type="match status" value="1"/>
</dbReference>
<gene>
    <name evidence="5" type="ORF">BBC0122_003860</name>
</gene>
<dbReference type="InterPro" id="IPR011711">
    <property type="entry name" value="GntR_C"/>
</dbReference>
<evidence type="ECO:0000313" key="6">
    <source>
        <dbReference type="Proteomes" id="UP000189632"/>
    </source>
</evidence>
<keyword evidence="1" id="KW-0805">Transcription regulation</keyword>
<accession>A0A1U9MFN4</accession>
<evidence type="ECO:0000256" key="2">
    <source>
        <dbReference type="ARBA" id="ARBA00023125"/>
    </source>
</evidence>
<keyword evidence="6" id="KW-1185">Reference proteome</keyword>
<dbReference type="EMBL" id="CP015625">
    <property type="protein sequence ID" value="AQT46520.1"/>
    <property type="molecule type" value="Genomic_DNA"/>
</dbReference>
<proteinExistence type="predicted"/>
<evidence type="ECO:0000256" key="1">
    <source>
        <dbReference type="ARBA" id="ARBA00023015"/>
    </source>
</evidence>
<dbReference type="SUPFAM" id="SSF46785">
    <property type="entry name" value="Winged helix' DNA-binding domain"/>
    <property type="match status" value="1"/>
</dbReference>
<reference evidence="5 6" key="1">
    <citation type="submission" date="2016-11" db="EMBL/GenBank/DDBJ databases">
        <title>Comparative genomics of Bartonella apis.</title>
        <authorList>
            <person name="Engel P."/>
        </authorList>
    </citation>
    <scope>NUCLEOTIDE SEQUENCE [LARGE SCALE GENOMIC DNA]</scope>
    <source>
        <strain evidence="5 6">BBC0122</strain>
    </source>
</reference>
<dbReference type="PANTHER" id="PTHR43537:SF5">
    <property type="entry name" value="UXU OPERON TRANSCRIPTIONAL REGULATOR"/>
    <property type="match status" value="1"/>
</dbReference>
<sequence>MTTPLIDGALDKLRTLLRDPAIKVGDRLPPETYLSRQIQVSRPVLRKALDILKAEGVLESRRGSGTYLREKATEETAFIDPPTTIADLVKCLQFRMIIEGGAARQAALVRSDEDVEKIHAAMELYAKSGVDGEEQMDRDIEFHRLIVAAAHNHYLDFTFNMLKPHILVAMRLGRQMRTVAFDWRHAERVAKEHAGIFTAIKDNAPDEAEAAVLKHLSAGIERLIGK</sequence>
<dbReference type="SUPFAM" id="SSF48008">
    <property type="entry name" value="GntR ligand-binding domain-like"/>
    <property type="match status" value="1"/>
</dbReference>
<feature type="domain" description="HTH gntR-type" evidence="4">
    <location>
        <begin position="3"/>
        <end position="71"/>
    </location>
</feature>
<dbReference type="Gene3D" id="1.10.10.10">
    <property type="entry name" value="Winged helix-like DNA-binding domain superfamily/Winged helix DNA-binding domain"/>
    <property type="match status" value="1"/>
</dbReference>